<dbReference type="EMBL" id="ONZF01000004">
    <property type="protein sequence ID" value="SPJ24531.1"/>
    <property type="molecule type" value="Genomic_DNA"/>
</dbReference>
<dbReference type="GO" id="GO:0016491">
    <property type="term" value="F:oxidoreductase activity"/>
    <property type="evidence" value="ECO:0007669"/>
    <property type="project" value="UniProtKB-KW"/>
</dbReference>
<dbReference type="RefSeq" id="WP_108894349.1">
    <property type="nucleotide sequence ID" value="NZ_ONZF01000004.1"/>
</dbReference>
<keyword evidence="3" id="KW-1185">Reference proteome</keyword>
<dbReference type="Gene3D" id="3.20.20.220">
    <property type="match status" value="1"/>
</dbReference>
<dbReference type="OrthoDB" id="9812555at2"/>
<keyword evidence="1" id="KW-0560">Oxidoreductase</keyword>
<reference evidence="2 3" key="1">
    <citation type="submission" date="2018-03" db="EMBL/GenBank/DDBJ databases">
        <authorList>
            <person name="Keele B.F."/>
        </authorList>
    </citation>
    <scope>NUCLEOTIDE SEQUENCE [LARGE SCALE GENOMIC DNA]</scope>
    <source>
        <strain evidence="2 3">CECT 8504</strain>
    </source>
</reference>
<dbReference type="InterPro" id="IPR029041">
    <property type="entry name" value="FAD-linked_oxidoreductase-like"/>
</dbReference>
<evidence type="ECO:0000313" key="3">
    <source>
        <dbReference type="Proteomes" id="UP000244912"/>
    </source>
</evidence>
<sequence>MKILNFFRSSPAAESKELAAFLSGFSIEVMPKTLAKIDDFAGLLPKGTRVYVAHIEGTPIDDMVATTRRLTEDGFNAMPHVPARWIDSRATLDTWVRRYAEEGGARQALVLAGGARKVTGDFDSSMSLLETGLFDKYGFDRLHVAGHPEGNREIDTDDSNRIVDDAVRWKQDFADRTDAKMAMVTQFVFDAKPVIEWEQRLRKAGIRLPVHVGVAGPAKLQTLLKFAVACGVGPSYAVLQKRAKDVTKLVKPFEPSDVLAQIAEYRARTPDTLVESAHIFPLGGIRQASEYARGMTSPEAKA</sequence>
<proteinExistence type="predicted"/>
<protein>
    <recommendedName>
        <fullName evidence="4">Methylenetetrahydrofolate reductase</fullName>
    </recommendedName>
</protein>
<accession>A0A2R8BWI8</accession>
<organism evidence="2 3">
    <name type="scientific">Palleronia abyssalis</name>
    <dbReference type="NCBI Taxonomy" id="1501240"/>
    <lineage>
        <taxon>Bacteria</taxon>
        <taxon>Pseudomonadati</taxon>
        <taxon>Pseudomonadota</taxon>
        <taxon>Alphaproteobacteria</taxon>
        <taxon>Rhodobacterales</taxon>
        <taxon>Roseobacteraceae</taxon>
        <taxon>Palleronia</taxon>
    </lineage>
</organism>
<evidence type="ECO:0000256" key="1">
    <source>
        <dbReference type="ARBA" id="ARBA00023002"/>
    </source>
</evidence>
<evidence type="ECO:0000313" key="2">
    <source>
        <dbReference type="EMBL" id="SPJ24531.1"/>
    </source>
</evidence>
<dbReference type="SUPFAM" id="SSF51730">
    <property type="entry name" value="FAD-linked oxidoreductase"/>
    <property type="match status" value="1"/>
</dbReference>
<dbReference type="AlphaFoldDB" id="A0A2R8BWI8"/>
<dbReference type="Proteomes" id="UP000244912">
    <property type="component" value="Unassembled WGS sequence"/>
</dbReference>
<gene>
    <name evidence="2" type="ORF">PAA8504_02364</name>
</gene>
<evidence type="ECO:0008006" key="4">
    <source>
        <dbReference type="Google" id="ProtNLM"/>
    </source>
</evidence>
<name>A0A2R8BWI8_9RHOB</name>